<protein>
    <submittedName>
        <fullName evidence="1">DUF2256 domain-containing protein</fullName>
    </submittedName>
</protein>
<reference evidence="1" key="1">
    <citation type="submission" date="2019-08" db="EMBL/GenBank/DDBJ databases">
        <title>Carotenoids and Carotenoid Binding Proteins in the Halophilic Cyanobacterium Euhalothece sp. ZM00.</title>
        <authorList>
            <person name="Cho S.M."/>
            <person name="Song J.Y."/>
            <person name="Park Y.-I."/>
        </authorList>
    </citation>
    <scope>NUCLEOTIDE SEQUENCE [LARGE SCALE GENOMIC DNA]</scope>
    <source>
        <strain evidence="1">Z-M001</strain>
    </source>
</reference>
<dbReference type="Pfam" id="PF10013">
    <property type="entry name" value="DUF2256"/>
    <property type="match status" value="1"/>
</dbReference>
<evidence type="ECO:0000313" key="2">
    <source>
        <dbReference type="Proteomes" id="UP000318453"/>
    </source>
</evidence>
<organism evidence="1 2">
    <name type="scientific">Euhalothece natronophila Z-M001</name>
    <dbReference type="NCBI Taxonomy" id="522448"/>
    <lineage>
        <taxon>Bacteria</taxon>
        <taxon>Bacillati</taxon>
        <taxon>Cyanobacteriota</taxon>
        <taxon>Cyanophyceae</taxon>
        <taxon>Oscillatoriophycideae</taxon>
        <taxon>Chroococcales</taxon>
        <taxon>Halothecacae</taxon>
        <taxon>Halothece cluster</taxon>
        <taxon>Euhalothece</taxon>
    </lineage>
</organism>
<dbReference type="PANTHER" id="PTHR37463:SF1">
    <property type="entry name" value="DUF2256 DOMAIN-CONTAINING PROTEIN"/>
    <property type="match status" value="1"/>
</dbReference>
<evidence type="ECO:0000313" key="1">
    <source>
        <dbReference type="EMBL" id="QDZ40011.1"/>
    </source>
</evidence>
<accession>A0A5B8NN78</accession>
<keyword evidence="2" id="KW-1185">Reference proteome</keyword>
<dbReference type="PANTHER" id="PTHR37463">
    <property type="entry name" value="GSL3115 PROTEIN"/>
    <property type="match status" value="1"/>
</dbReference>
<dbReference type="Proteomes" id="UP000318453">
    <property type="component" value="Chromosome"/>
</dbReference>
<dbReference type="InterPro" id="IPR017136">
    <property type="entry name" value="UCP037205"/>
</dbReference>
<dbReference type="OrthoDB" id="27194at2"/>
<dbReference type="AlphaFoldDB" id="A0A5B8NN78"/>
<dbReference type="PIRSF" id="PIRSF037205">
    <property type="entry name" value="UCP037205"/>
    <property type="match status" value="1"/>
</dbReference>
<name>A0A5B8NN78_9CHRO</name>
<sequence length="48" mass="5904">MARQHKKSDLPTKTCLVCGRSFTWRKKWANCWDEVKYCSQRCRRRKNL</sequence>
<dbReference type="EMBL" id="CP042326">
    <property type="protein sequence ID" value="QDZ40011.1"/>
    <property type="molecule type" value="Genomic_DNA"/>
</dbReference>
<gene>
    <name evidence="1" type="ORF">FRE64_08705</name>
</gene>
<proteinExistence type="predicted"/>
<dbReference type="RefSeq" id="WP_146295622.1">
    <property type="nucleotide sequence ID" value="NZ_CP042326.1"/>
</dbReference>
<dbReference type="KEGG" id="enn:FRE64_08705"/>